<evidence type="ECO:0000313" key="2">
    <source>
        <dbReference type="EMBL" id="AXH96410.1"/>
    </source>
</evidence>
<organism evidence="2 3">
    <name type="scientific">Ornithinimicrobium avium</name>
    <dbReference type="NCBI Taxonomy" id="2283195"/>
    <lineage>
        <taxon>Bacteria</taxon>
        <taxon>Bacillati</taxon>
        <taxon>Actinomycetota</taxon>
        <taxon>Actinomycetes</taxon>
        <taxon>Micrococcales</taxon>
        <taxon>Ornithinimicrobiaceae</taxon>
        <taxon>Ornithinimicrobium</taxon>
    </lineage>
</organism>
<dbReference type="Gene3D" id="1.10.10.10">
    <property type="entry name" value="Winged helix-like DNA-binding domain superfamily/Winged helix DNA-binding domain"/>
    <property type="match status" value="1"/>
</dbReference>
<dbReference type="PROSITE" id="PS51071">
    <property type="entry name" value="HTH_RPIR"/>
    <property type="match status" value="1"/>
</dbReference>
<gene>
    <name evidence="2" type="ORF">DV701_10035</name>
</gene>
<protein>
    <submittedName>
        <fullName evidence="2">MurR/RpiR family transcriptional regulator</fullName>
    </submittedName>
</protein>
<evidence type="ECO:0000259" key="1">
    <source>
        <dbReference type="PROSITE" id="PS51071"/>
    </source>
</evidence>
<reference evidence="2 3" key="1">
    <citation type="submission" date="2018-07" db="EMBL/GenBank/DDBJ databases">
        <title>Complete genome sequencing of Ornithinimicrobium sp. AMA3305.</title>
        <authorList>
            <person name="Bae J.-W."/>
        </authorList>
    </citation>
    <scope>NUCLEOTIDE SEQUENCE [LARGE SCALE GENOMIC DNA]</scope>
    <source>
        <strain evidence="2 3">AMA3305</strain>
    </source>
</reference>
<dbReference type="AlphaFoldDB" id="A0A345NN02"/>
<dbReference type="GO" id="GO:1901135">
    <property type="term" value="P:carbohydrate derivative metabolic process"/>
    <property type="evidence" value="ECO:0007669"/>
    <property type="project" value="InterPro"/>
</dbReference>
<dbReference type="GO" id="GO:0003700">
    <property type="term" value="F:DNA-binding transcription factor activity"/>
    <property type="evidence" value="ECO:0007669"/>
    <property type="project" value="InterPro"/>
</dbReference>
<dbReference type="InterPro" id="IPR047640">
    <property type="entry name" value="RpiR-like"/>
</dbReference>
<dbReference type="SUPFAM" id="SSF53697">
    <property type="entry name" value="SIS domain"/>
    <property type="match status" value="1"/>
</dbReference>
<dbReference type="SUPFAM" id="SSF46689">
    <property type="entry name" value="Homeodomain-like"/>
    <property type="match status" value="1"/>
</dbReference>
<dbReference type="Proteomes" id="UP000253790">
    <property type="component" value="Chromosome"/>
</dbReference>
<dbReference type="Pfam" id="PF01418">
    <property type="entry name" value="HTH_6"/>
    <property type="match status" value="1"/>
</dbReference>
<dbReference type="InterPro" id="IPR046348">
    <property type="entry name" value="SIS_dom_sf"/>
</dbReference>
<sequence length="280" mass="29347">MASRLGDRTAGRGVAKVLRVLGAQPRQVSYASTAEVSASAGVNAATVVRAAQLLGFSGWPALRSEIRSRYLSSLSASEVLSEHGTGGDGSAAAAVRRGTHNLQDLSLVLDQAQIDRVAGAIAGARVTLVLGSGSFAGPGLQLSHLAQTIGHDVRLHRTGGTSLFNEVSLLREGDCLIAFLLWRTPWQILHAMQAAPPGVRIVLVCDQTRDELVTLADEFVHVPSEGSSMFPSLVAPTVVVEATLAALVARDPDAAAAASDRAELLWSRYGLFPDPGEDLQ</sequence>
<dbReference type="GO" id="GO:0097367">
    <property type="term" value="F:carbohydrate derivative binding"/>
    <property type="evidence" value="ECO:0007669"/>
    <property type="project" value="InterPro"/>
</dbReference>
<dbReference type="PANTHER" id="PTHR30514:SF18">
    <property type="entry name" value="RPIR-FAMILY TRANSCRIPTIONAL REGULATOR"/>
    <property type="match status" value="1"/>
</dbReference>
<dbReference type="InterPro" id="IPR009057">
    <property type="entry name" value="Homeodomain-like_sf"/>
</dbReference>
<dbReference type="KEGG" id="orn:DV701_10035"/>
<dbReference type="InterPro" id="IPR000281">
    <property type="entry name" value="HTH_RpiR"/>
</dbReference>
<dbReference type="InterPro" id="IPR036388">
    <property type="entry name" value="WH-like_DNA-bd_sf"/>
</dbReference>
<keyword evidence="3" id="KW-1185">Reference proteome</keyword>
<dbReference type="OrthoDB" id="3812176at2"/>
<dbReference type="PANTHER" id="PTHR30514">
    <property type="entry name" value="GLUCOKINASE"/>
    <property type="match status" value="1"/>
</dbReference>
<proteinExistence type="predicted"/>
<dbReference type="GO" id="GO:0003677">
    <property type="term" value="F:DNA binding"/>
    <property type="evidence" value="ECO:0007669"/>
    <property type="project" value="InterPro"/>
</dbReference>
<dbReference type="EMBL" id="CP031229">
    <property type="protein sequence ID" value="AXH96410.1"/>
    <property type="molecule type" value="Genomic_DNA"/>
</dbReference>
<accession>A0A345NN02</accession>
<name>A0A345NN02_9MICO</name>
<feature type="domain" description="HTH rpiR-type" evidence="1">
    <location>
        <begin position="1"/>
        <end position="73"/>
    </location>
</feature>
<dbReference type="Gene3D" id="3.40.50.10490">
    <property type="entry name" value="Glucose-6-phosphate isomerase like protein, domain 1"/>
    <property type="match status" value="1"/>
</dbReference>
<evidence type="ECO:0000313" key="3">
    <source>
        <dbReference type="Proteomes" id="UP000253790"/>
    </source>
</evidence>